<comment type="caution">
    <text evidence="2">The sequence shown here is derived from an EMBL/GenBank/DDBJ whole genome shotgun (WGS) entry which is preliminary data.</text>
</comment>
<dbReference type="OrthoDB" id="7671932at2"/>
<dbReference type="SUPFAM" id="SSF47090">
    <property type="entry name" value="PGBD-like"/>
    <property type="match status" value="1"/>
</dbReference>
<evidence type="ECO:0000313" key="2">
    <source>
        <dbReference type="EMBL" id="PZF97497.1"/>
    </source>
</evidence>
<feature type="compositionally biased region" description="Basic and acidic residues" evidence="1">
    <location>
        <begin position="21"/>
        <end position="30"/>
    </location>
</feature>
<proteinExistence type="predicted"/>
<dbReference type="InterPro" id="IPR002477">
    <property type="entry name" value="Peptidoglycan-bd-like"/>
</dbReference>
<name>A0A2W2DCC4_9ACTN</name>
<protein>
    <submittedName>
        <fullName evidence="2">Uncharacterized protein</fullName>
    </submittedName>
</protein>
<evidence type="ECO:0000256" key="1">
    <source>
        <dbReference type="SAM" id="MobiDB-lite"/>
    </source>
</evidence>
<dbReference type="Gene3D" id="1.10.101.10">
    <property type="entry name" value="PGBD-like superfamily/PGBD"/>
    <property type="match status" value="1"/>
</dbReference>
<gene>
    <name evidence="2" type="ORF">C1I93_11590</name>
</gene>
<feature type="region of interest" description="Disordered" evidence="1">
    <location>
        <begin position="219"/>
        <end position="239"/>
    </location>
</feature>
<dbReference type="Proteomes" id="UP000248627">
    <property type="component" value="Unassembled WGS sequence"/>
</dbReference>
<sequence>MTVNWYLNQALTNFRKAVDSAYPKRDKRSDGTIGDAAHQGTTSDHNPDPDGSVDAWDMDVEVNGVGQPYREDVERLKKVFEEHESSQYWIHDRQIANRSYGWTRRIYTGSSPHAEHVHWNTRESHERSTMPWIIPGATQGVPLMFCKLNDNNDAVEALQRQLTTLGFYKGEIDKQYGPETAAALLACRRSMGSVVASGDTYSPAAYEQVQRAYAERFAGKQGAVGPPGPPGPAGAPGNWTPEAVLRLIADTLDKAA</sequence>
<dbReference type="RefSeq" id="WP_111243268.1">
    <property type="nucleotide sequence ID" value="NZ_AP023358.1"/>
</dbReference>
<dbReference type="InterPro" id="IPR036366">
    <property type="entry name" value="PGBDSf"/>
</dbReference>
<dbReference type="AlphaFoldDB" id="A0A2W2DCC4"/>
<dbReference type="EMBL" id="POTX01000059">
    <property type="protein sequence ID" value="PZF97497.1"/>
    <property type="molecule type" value="Genomic_DNA"/>
</dbReference>
<dbReference type="Pfam" id="PF01471">
    <property type="entry name" value="PG_binding_1"/>
    <property type="match status" value="1"/>
</dbReference>
<dbReference type="Gene3D" id="1.20.5.320">
    <property type="entry name" value="6-Phosphogluconate Dehydrogenase, domain 3"/>
    <property type="match status" value="1"/>
</dbReference>
<reference evidence="2 3" key="1">
    <citation type="submission" date="2018-01" db="EMBL/GenBank/DDBJ databases">
        <title>Draft genome sequence of Jishengella endophytica.</title>
        <authorList>
            <person name="Sahin N."/>
            <person name="Ay H."/>
            <person name="Saygin H."/>
        </authorList>
    </citation>
    <scope>NUCLEOTIDE SEQUENCE [LARGE SCALE GENOMIC DNA]</scope>
    <source>
        <strain evidence="2 3">DSM 45430</strain>
    </source>
</reference>
<organism evidence="2 3">
    <name type="scientific">Micromonospora endophytica</name>
    <dbReference type="NCBI Taxonomy" id="515350"/>
    <lineage>
        <taxon>Bacteria</taxon>
        <taxon>Bacillati</taxon>
        <taxon>Actinomycetota</taxon>
        <taxon>Actinomycetes</taxon>
        <taxon>Micromonosporales</taxon>
        <taxon>Micromonosporaceae</taxon>
        <taxon>Micromonospora</taxon>
    </lineage>
</organism>
<keyword evidence="3" id="KW-1185">Reference proteome</keyword>
<dbReference type="InterPro" id="IPR036365">
    <property type="entry name" value="PGBD-like_sf"/>
</dbReference>
<feature type="region of interest" description="Disordered" evidence="1">
    <location>
        <begin position="21"/>
        <end position="56"/>
    </location>
</feature>
<accession>A0A2W2DCC4</accession>
<evidence type="ECO:0000313" key="3">
    <source>
        <dbReference type="Proteomes" id="UP000248627"/>
    </source>
</evidence>